<sequence length="161" mass="17868">MLADFLLPWAFGSQYSPLFYSLITNGLALMAYPYISKTRLAGKVRVLAILFVLWLLNLAGLGLAILMFRIESILLWKITGDYRVMSDMVKVTVLGIPGKTVSNLLFSAASIPGSALMGYASCYAYLHADKKKVIVYWILINFLVTYVAVSVGFCGYSPWKC</sequence>
<dbReference type="RefSeq" id="WP_193806522.1">
    <property type="nucleotide sequence ID" value="NZ_CP087714.1"/>
</dbReference>
<evidence type="ECO:0000313" key="2">
    <source>
        <dbReference type="EMBL" id="XAT64067.1"/>
    </source>
</evidence>
<dbReference type="EMBL" id="CP087714">
    <property type="protein sequence ID" value="XAT64067.1"/>
    <property type="molecule type" value="Genomic_DNA"/>
</dbReference>
<keyword evidence="1" id="KW-1133">Transmembrane helix</keyword>
<keyword evidence="1" id="KW-0472">Membrane</keyword>
<gene>
    <name evidence="2" type="ORF">LPQ35_01500</name>
</gene>
<feature type="transmembrane region" description="Helical" evidence="1">
    <location>
        <begin position="15"/>
        <end position="35"/>
    </location>
</feature>
<keyword evidence="1" id="KW-0812">Transmembrane</keyword>
<feature type="transmembrane region" description="Helical" evidence="1">
    <location>
        <begin position="104"/>
        <end position="126"/>
    </location>
</feature>
<name>A0ABZ3H3Q5_GEOAI</name>
<feature type="transmembrane region" description="Helical" evidence="1">
    <location>
        <begin position="133"/>
        <end position="159"/>
    </location>
</feature>
<dbReference type="Proteomes" id="UP001492541">
    <property type="component" value="Chromosome"/>
</dbReference>
<evidence type="ECO:0000256" key="1">
    <source>
        <dbReference type="SAM" id="Phobius"/>
    </source>
</evidence>
<reference evidence="2 3" key="1">
    <citation type="submission" date="2021-11" db="EMBL/GenBank/DDBJ databases">
        <title>Whole genome of Geoglobus acetivorans.</title>
        <authorList>
            <person name="Liu D."/>
        </authorList>
    </citation>
    <scope>NUCLEOTIDE SEQUENCE [LARGE SCALE GENOMIC DNA]</scope>
    <source>
        <strain evidence="2 3">SBH6</strain>
    </source>
</reference>
<keyword evidence="3" id="KW-1185">Reference proteome</keyword>
<accession>A0ABZ3H3Q5</accession>
<dbReference type="GeneID" id="90448319"/>
<organism evidence="2 3">
    <name type="scientific">Geoglobus acetivorans</name>
    <dbReference type="NCBI Taxonomy" id="565033"/>
    <lineage>
        <taxon>Archaea</taxon>
        <taxon>Methanobacteriati</taxon>
        <taxon>Methanobacteriota</taxon>
        <taxon>Archaeoglobi</taxon>
        <taxon>Archaeoglobales</taxon>
        <taxon>Archaeoglobaceae</taxon>
        <taxon>Geoglobus</taxon>
    </lineage>
</organism>
<feature type="transmembrane region" description="Helical" evidence="1">
    <location>
        <begin position="47"/>
        <end position="68"/>
    </location>
</feature>
<evidence type="ECO:0000313" key="3">
    <source>
        <dbReference type="Proteomes" id="UP001492541"/>
    </source>
</evidence>
<protein>
    <submittedName>
        <fullName evidence="2">Uncharacterized protein</fullName>
    </submittedName>
</protein>
<proteinExistence type="predicted"/>